<dbReference type="InterPro" id="IPR021308">
    <property type="entry name" value="GfcB"/>
</dbReference>
<dbReference type="InterPro" id="IPR023373">
    <property type="entry name" value="YmcC_sf"/>
</dbReference>
<proteinExistence type="predicted"/>
<dbReference type="Pfam" id="PF11102">
    <property type="entry name" value="YjbF"/>
    <property type="match status" value="1"/>
</dbReference>
<evidence type="ECO:0000313" key="2">
    <source>
        <dbReference type="Proteomes" id="UP000603352"/>
    </source>
</evidence>
<organism evidence="1 2">
    <name type="scientific">Tistrella bauzanensis</name>
    <dbReference type="NCBI Taxonomy" id="657419"/>
    <lineage>
        <taxon>Bacteria</taxon>
        <taxon>Pseudomonadati</taxon>
        <taxon>Pseudomonadota</taxon>
        <taxon>Alphaproteobacteria</taxon>
        <taxon>Geminicoccales</taxon>
        <taxon>Geminicoccaceae</taxon>
        <taxon>Tistrella</taxon>
    </lineage>
</organism>
<protein>
    <recommendedName>
        <fullName evidence="3">YjbF family lipoprotein</fullName>
    </recommendedName>
</protein>
<name>A0ABQ1IQ05_9PROT</name>
<gene>
    <name evidence="1" type="ORF">GCM10011505_31310</name>
</gene>
<dbReference type="Gene3D" id="2.40.360.10">
    <property type="entry name" value="YmcC-like"/>
    <property type="match status" value="1"/>
</dbReference>
<sequence length="253" mass="27881">MLFAPARLLQCRADCCSFARLTDDKGAAFAMTFARFRFTAILLPALLLGACTDTTDLPAPFDTLNAVFFPPSAPTAQEIDVDKLPVAAILVGFGRGSARVAYAGTRDGTLIWRAADRAEIHTRQGVLVRTVGLPDNLRIVRIDGLPDGASAPVPAAAGARPYVRIFDLPNRRLYGARADCSLAEVGQEPLQIGPYRFDTVVYDETCTVEAMRWQYTNRYWYEPDSTRVWRSIQHISPEMGDMDITLLRSAPIP</sequence>
<keyword evidence="2" id="KW-1185">Reference proteome</keyword>
<reference evidence="2" key="1">
    <citation type="journal article" date="2019" name="Int. J. Syst. Evol. Microbiol.">
        <title>The Global Catalogue of Microorganisms (GCM) 10K type strain sequencing project: providing services to taxonomists for standard genome sequencing and annotation.</title>
        <authorList>
            <consortium name="The Broad Institute Genomics Platform"/>
            <consortium name="The Broad Institute Genome Sequencing Center for Infectious Disease"/>
            <person name="Wu L."/>
            <person name="Ma J."/>
        </authorList>
    </citation>
    <scope>NUCLEOTIDE SEQUENCE [LARGE SCALE GENOMIC DNA]</scope>
    <source>
        <strain evidence="2">CGMCC 1.10188</strain>
    </source>
</reference>
<dbReference type="EMBL" id="BMDZ01000038">
    <property type="protein sequence ID" value="GGB47941.1"/>
    <property type="molecule type" value="Genomic_DNA"/>
</dbReference>
<evidence type="ECO:0000313" key="1">
    <source>
        <dbReference type="EMBL" id="GGB47941.1"/>
    </source>
</evidence>
<accession>A0ABQ1IQ05</accession>
<dbReference type="SUPFAM" id="SSF159270">
    <property type="entry name" value="YmcC-like"/>
    <property type="match status" value="1"/>
</dbReference>
<evidence type="ECO:0008006" key="3">
    <source>
        <dbReference type="Google" id="ProtNLM"/>
    </source>
</evidence>
<comment type="caution">
    <text evidence="1">The sequence shown here is derived from an EMBL/GenBank/DDBJ whole genome shotgun (WGS) entry which is preliminary data.</text>
</comment>
<dbReference type="Proteomes" id="UP000603352">
    <property type="component" value="Unassembled WGS sequence"/>
</dbReference>